<dbReference type="PANTHER" id="PTHR33408:SF2">
    <property type="entry name" value="TRANSPOSASE DDE DOMAIN-CONTAINING PROTEIN"/>
    <property type="match status" value="1"/>
</dbReference>
<dbReference type="HOGENOM" id="CLU_207587_0_0_2"/>
<name>A0A0E3P913_9EURY</name>
<gene>
    <name evidence="1" type="ORF">MSSIT_3770</name>
</gene>
<dbReference type="EMBL" id="CP009506">
    <property type="protein sequence ID" value="AKB30489.1"/>
    <property type="molecule type" value="Genomic_DNA"/>
</dbReference>
<dbReference type="Proteomes" id="UP000033111">
    <property type="component" value="Chromosome"/>
</dbReference>
<proteinExistence type="predicted"/>
<sequence length="63" mass="7198">MRGKRKTGIEFVMMCTVHNIKKMADFIKRKGKNLKDMLKMIVGGGSKRWNKGGIRARITNTLC</sequence>
<keyword evidence="2" id="KW-1185">Reference proteome</keyword>
<evidence type="ECO:0000313" key="1">
    <source>
        <dbReference type="EMBL" id="AKB30489.1"/>
    </source>
</evidence>
<protein>
    <submittedName>
        <fullName evidence="1">Mobile element protein</fullName>
    </submittedName>
</protein>
<organism evidence="1 2">
    <name type="scientific">Methanosarcina siciliae T4/M</name>
    <dbReference type="NCBI Taxonomy" id="1434120"/>
    <lineage>
        <taxon>Archaea</taxon>
        <taxon>Methanobacteriati</taxon>
        <taxon>Methanobacteriota</taxon>
        <taxon>Stenosarchaea group</taxon>
        <taxon>Methanomicrobia</taxon>
        <taxon>Methanosarcinales</taxon>
        <taxon>Methanosarcinaceae</taxon>
        <taxon>Methanosarcina</taxon>
    </lineage>
</organism>
<reference evidence="1 2" key="1">
    <citation type="submission" date="2014-07" db="EMBL/GenBank/DDBJ databases">
        <title>Methanogenic archaea and the global carbon cycle.</title>
        <authorList>
            <person name="Henriksen J.R."/>
            <person name="Luke J."/>
            <person name="Reinhart S."/>
            <person name="Benedict M.N."/>
            <person name="Youngblut N.D."/>
            <person name="Metcalf M.E."/>
            <person name="Whitaker R.J."/>
            <person name="Metcalf W.W."/>
        </authorList>
    </citation>
    <scope>NUCLEOTIDE SEQUENCE [LARGE SCALE GENOMIC DNA]</scope>
    <source>
        <strain evidence="1 2">T4/M</strain>
    </source>
</reference>
<evidence type="ECO:0000313" key="2">
    <source>
        <dbReference type="Proteomes" id="UP000033111"/>
    </source>
</evidence>
<dbReference type="KEGG" id="msw:MSSIT_3770"/>
<dbReference type="AlphaFoldDB" id="A0A0E3P913"/>
<dbReference type="PANTHER" id="PTHR33408">
    <property type="entry name" value="TRANSPOSASE"/>
    <property type="match status" value="1"/>
</dbReference>
<accession>A0A0E3P913</accession>
<dbReference type="PATRIC" id="fig|1434120.4.peg.4883"/>